<evidence type="ECO:0000259" key="3">
    <source>
        <dbReference type="Pfam" id="PF03976"/>
    </source>
</evidence>
<reference evidence="4" key="1">
    <citation type="submission" date="2019-04" db="EMBL/GenBank/DDBJ databases">
        <title>Evolution of Biomass-Degrading Anaerobic Consortia Revealed by Metagenomics.</title>
        <authorList>
            <person name="Peng X."/>
        </authorList>
    </citation>
    <scope>NUCLEOTIDE SEQUENCE</scope>
    <source>
        <strain evidence="4">SIG551</strain>
    </source>
</reference>
<name>A0A928Q3L7_9FIRM</name>
<dbReference type="SUPFAM" id="SSF52540">
    <property type="entry name" value="P-loop containing nucleoside triphosphate hydrolases"/>
    <property type="match status" value="1"/>
</dbReference>
<gene>
    <name evidence="4" type="ORF">E7512_11185</name>
</gene>
<organism evidence="4 5">
    <name type="scientific">Faecalispora sporosphaeroides</name>
    <dbReference type="NCBI Taxonomy" id="1549"/>
    <lineage>
        <taxon>Bacteria</taxon>
        <taxon>Bacillati</taxon>
        <taxon>Bacillota</taxon>
        <taxon>Clostridia</taxon>
        <taxon>Eubacteriales</taxon>
        <taxon>Oscillospiraceae</taxon>
        <taxon>Faecalispora</taxon>
    </lineage>
</organism>
<feature type="domain" description="Polyphosphate kinase-2-related" evidence="3">
    <location>
        <begin position="27"/>
        <end position="250"/>
    </location>
</feature>
<dbReference type="GO" id="GO:0008976">
    <property type="term" value="F:polyphosphate kinase activity"/>
    <property type="evidence" value="ECO:0007669"/>
    <property type="project" value="InterPro"/>
</dbReference>
<accession>A0A928Q3L7</accession>
<proteinExistence type="predicted"/>
<protein>
    <submittedName>
        <fullName evidence="4">Polyphosphate kinase 2 family protein</fullName>
    </submittedName>
</protein>
<dbReference type="InterPro" id="IPR016898">
    <property type="entry name" value="Polyphosphate_phosphotransfera"/>
</dbReference>
<dbReference type="PANTHER" id="PTHR34383:SF3">
    <property type="entry name" value="POLYPHOSPHATE:AMP PHOSPHOTRANSFERASE"/>
    <property type="match status" value="1"/>
</dbReference>
<keyword evidence="1" id="KW-0808">Transferase</keyword>
<dbReference type="InterPro" id="IPR027417">
    <property type="entry name" value="P-loop_NTPase"/>
</dbReference>
<evidence type="ECO:0000313" key="5">
    <source>
        <dbReference type="Proteomes" id="UP000754750"/>
    </source>
</evidence>
<evidence type="ECO:0000256" key="1">
    <source>
        <dbReference type="ARBA" id="ARBA00022679"/>
    </source>
</evidence>
<evidence type="ECO:0000256" key="2">
    <source>
        <dbReference type="ARBA" id="ARBA00022777"/>
    </source>
</evidence>
<comment type="caution">
    <text evidence="4">The sequence shown here is derived from an EMBL/GenBank/DDBJ whole genome shotgun (WGS) entry which is preliminary data.</text>
</comment>
<sequence length="272" mass="32357">MFGKFTVSSGQAHINVKDFRPDDTAGLSKEDIEERYKKLHDEFEELQETFYASKKYALLIVLQGMDCSGKDGTVRKALSGINPNGFYVENFKVPTPLELNHDYLWRVHQKTPKRGDIVVFNRSYYEDVLVTRVHRTIDDETAHRRFDEIREFEKYLVNNNTILLKFFLHISKDFQQKKLEERLKTPEKNWKFSAADLKERRFWDEYQHCYSDVLSHCSTKEAPWYVVPANHRWFRDYFVLSVIVKTMKQLSLEFPAIDGDVRELIKEVRNNK</sequence>
<dbReference type="PANTHER" id="PTHR34383">
    <property type="entry name" value="POLYPHOSPHATE:AMP PHOSPHOTRANSFERASE-RELATED"/>
    <property type="match status" value="1"/>
</dbReference>
<dbReference type="PIRSF" id="PIRSF028756">
    <property type="entry name" value="PPK2_prd"/>
    <property type="match status" value="1"/>
</dbReference>
<dbReference type="RefSeq" id="WP_020072072.1">
    <property type="nucleotide sequence ID" value="NZ_SVNY01000005.1"/>
</dbReference>
<dbReference type="Pfam" id="PF03976">
    <property type="entry name" value="PPK2"/>
    <property type="match status" value="1"/>
</dbReference>
<dbReference type="InterPro" id="IPR022488">
    <property type="entry name" value="PPK2-related"/>
</dbReference>
<keyword evidence="2 4" id="KW-0418">Kinase</keyword>
<dbReference type="EMBL" id="SVNY01000005">
    <property type="protein sequence ID" value="MBE6834118.1"/>
    <property type="molecule type" value="Genomic_DNA"/>
</dbReference>
<dbReference type="NCBIfam" id="TIGR03709">
    <property type="entry name" value="PPK2_rel_1"/>
    <property type="match status" value="1"/>
</dbReference>
<dbReference type="AlphaFoldDB" id="A0A928Q3L7"/>
<evidence type="ECO:0000313" key="4">
    <source>
        <dbReference type="EMBL" id="MBE6834118.1"/>
    </source>
</evidence>
<dbReference type="InterPro" id="IPR022300">
    <property type="entry name" value="PPK2-rel_1"/>
</dbReference>
<dbReference type="Proteomes" id="UP000754750">
    <property type="component" value="Unassembled WGS sequence"/>
</dbReference>
<dbReference type="Gene3D" id="3.40.50.300">
    <property type="entry name" value="P-loop containing nucleotide triphosphate hydrolases"/>
    <property type="match status" value="1"/>
</dbReference>
<dbReference type="GO" id="GO:0006797">
    <property type="term" value="P:polyphosphate metabolic process"/>
    <property type="evidence" value="ECO:0007669"/>
    <property type="project" value="InterPro"/>
</dbReference>